<evidence type="ECO:0000259" key="6">
    <source>
        <dbReference type="PROSITE" id="PS50850"/>
    </source>
</evidence>
<keyword evidence="3 5" id="KW-1133">Transmembrane helix</keyword>
<accession>A0A8J3M1U2</accession>
<dbReference type="PANTHER" id="PTHR23528">
    <property type="match status" value="1"/>
</dbReference>
<feature type="transmembrane region" description="Helical" evidence="5">
    <location>
        <begin position="66"/>
        <end position="88"/>
    </location>
</feature>
<dbReference type="SUPFAM" id="SSF103473">
    <property type="entry name" value="MFS general substrate transporter"/>
    <property type="match status" value="1"/>
</dbReference>
<evidence type="ECO:0000256" key="4">
    <source>
        <dbReference type="ARBA" id="ARBA00023136"/>
    </source>
</evidence>
<dbReference type="Proteomes" id="UP000617531">
    <property type="component" value="Unassembled WGS sequence"/>
</dbReference>
<feature type="transmembrane region" description="Helical" evidence="5">
    <location>
        <begin position="159"/>
        <end position="180"/>
    </location>
</feature>
<comment type="caution">
    <text evidence="7">The sequence shown here is derived from an EMBL/GenBank/DDBJ whole genome shotgun (WGS) entry which is preliminary data.</text>
</comment>
<reference evidence="7" key="1">
    <citation type="journal article" date="2014" name="Int. J. Syst. Evol. Microbiol.">
        <title>Complete genome sequence of Corynebacterium casei LMG S-19264T (=DSM 44701T), isolated from a smear-ripened cheese.</title>
        <authorList>
            <consortium name="US DOE Joint Genome Institute (JGI-PGF)"/>
            <person name="Walter F."/>
            <person name="Albersmeier A."/>
            <person name="Kalinowski J."/>
            <person name="Ruckert C."/>
        </authorList>
    </citation>
    <scope>NUCLEOTIDE SEQUENCE</scope>
    <source>
        <strain evidence="7">CGMCC 1.16548</strain>
    </source>
</reference>
<feature type="transmembrane region" description="Helical" evidence="5">
    <location>
        <begin position="400"/>
        <end position="423"/>
    </location>
</feature>
<dbReference type="GO" id="GO:0022857">
    <property type="term" value="F:transmembrane transporter activity"/>
    <property type="evidence" value="ECO:0007669"/>
    <property type="project" value="InterPro"/>
</dbReference>
<organism evidence="7 8">
    <name type="scientific">Pseudolysinimonas yzui</name>
    <dbReference type="NCBI Taxonomy" id="2708254"/>
    <lineage>
        <taxon>Bacteria</taxon>
        <taxon>Bacillati</taxon>
        <taxon>Actinomycetota</taxon>
        <taxon>Actinomycetes</taxon>
        <taxon>Micrococcales</taxon>
        <taxon>Microbacteriaceae</taxon>
        <taxon>Pseudolysinimonas</taxon>
    </lineage>
</organism>
<feature type="transmembrane region" description="Helical" evidence="5">
    <location>
        <begin position="277"/>
        <end position="296"/>
    </location>
</feature>
<evidence type="ECO:0000256" key="1">
    <source>
        <dbReference type="ARBA" id="ARBA00004651"/>
    </source>
</evidence>
<dbReference type="InterPro" id="IPR011701">
    <property type="entry name" value="MFS"/>
</dbReference>
<sequence>MTDTAPPALRVFDEPTRRVPGRWIAGFAIAWLGIWMAQLTPVQLLLPGQIDALRPQGDGVESVVTFGIISGIAGVFALVSYPLAGALSDRTTSRFGRRRPWIVGGAILFGLALGVLGLQTTMVGIGICWVLVIVGFCVLTAALTAMISDQVPVGQRGVISAWISAPQAVGLILGVLLVIALELTTLLGYGLVAVLLIALVMPFVIVTPDARLAAGDRPPFTMRALVGGFWVSPRRYPDFAWTLLGRILVNIGNALGTTLLLFFLIYGLGREDADTDLLILIVVYTVFIVGSSFIIGAWSDRIARRKPFVVFSAGMQAVAALLLAFVPDFTVALVASAFLGLGYGAFLSVDQALATQVLPDAASRGKDLGIMNIATTVPQAMAPLLGAGIVALVAGATGAIATGFVGLFVVSGLITILGALAVLPVKAVR</sequence>
<dbReference type="PANTHER" id="PTHR23528:SF1">
    <property type="entry name" value="MAJOR FACILITATOR SUPERFAMILY (MFS) PROFILE DOMAIN-CONTAINING PROTEIN"/>
    <property type="match status" value="1"/>
</dbReference>
<comment type="subcellular location">
    <subcellularLocation>
        <location evidence="1">Cell membrane</location>
        <topology evidence="1">Multi-pass membrane protein</topology>
    </subcellularLocation>
</comment>
<feature type="transmembrane region" description="Helical" evidence="5">
    <location>
        <begin position="100"/>
        <end position="118"/>
    </location>
</feature>
<feature type="transmembrane region" description="Helical" evidence="5">
    <location>
        <begin position="23"/>
        <end position="46"/>
    </location>
</feature>
<feature type="domain" description="Major facilitator superfamily (MFS) profile" evidence="6">
    <location>
        <begin position="238"/>
        <end position="429"/>
    </location>
</feature>
<dbReference type="GO" id="GO:0005886">
    <property type="term" value="C:plasma membrane"/>
    <property type="evidence" value="ECO:0007669"/>
    <property type="project" value="UniProtKB-SubCell"/>
</dbReference>
<evidence type="ECO:0000313" key="8">
    <source>
        <dbReference type="Proteomes" id="UP000617531"/>
    </source>
</evidence>
<feature type="transmembrane region" description="Helical" evidence="5">
    <location>
        <begin position="370"/>
        <end position="394"/>
    </location>
</feature>
<feature type="transmembrane region" description="Helical" evidence="5">
    <location>
        <begin position="124"/>
        <end position="147"/>
    </location>
</feature>
<evidence type="ECO:0000256" key="5">
    <source>
        <dbReference type="SAM" id="Phobius"/>
    </source>
</evidence>
<dbReference type="InterPro" id="IPR020846">
    <property type="entry name" value="MFS_dom"/>
</dbReference>
<keyword evidence="8" id="KW-1185">Reference proteome</keyword>
<evidence type="ECO:0000256" key="2">
    <source>
        <dbReference type="ARBA" id="ARBA00022692"/>
    </source>
</evidence>
<dbReference type="Pfam" id="PF07690">
    <property type="entry name" value="MFS_1"/>
    <property type="match status" value="1"/>
</dbReference>
<reference evidence="7" key="2">
    <citation type="submission" date="2020-09" db="EMBL/GenBank/DDBJ databases">
        <authorList>
            <person name="Sun Q."/>
            <person name="Zhou Y."/>
        </authorList>
    </citation>
    <scope>NUCLEOTIDE SEQUENCE</scope>
    <source>
        <strain evidence="7">CGMCC 1.16548</strain>
    </source>
</reference>
<dbReference type="RefSeq" id="WP_191283290.1">
    <property type="nucleotide sequence ID" value="NZ_BNAI01000003.1"/>
</dbReference>
<proteinExistence type="predicted"/>
<evidence type="ECO:0000313" key="7">
    <source>
        <dbReference type="EMBL" id="GHF18657.1"/>
    </source>
</evidence>
<name>A0A8J3M1U2_9MICO</name>
<feature type="transmembrane region" description="Helical" evidence="5">
    <location>
        <begin position="243"/>
        <end position="265"/>
    </location>
</feature>
<keyword evidence="4 5" id="KW-0472">Membrane</keyword>
<dbReference type="EMBL" id="BNAI01000003">
    <property type="protein sequence ID" value="GHF18657.1"/>
    <property type="molecule type" value="Genomic_DNA"/>
</dbReference>
<dbReference type="InterPro" id="IPR036259">
    <property type="entry name" value="MFS_trans_sf"/>
</dbReference>
<protein>
    <submittedName>
        <fullName evidence="7">MFS transporter</fullName>
    </submittedName>
</protein>
<dbReference type="Gene3D" id="1.20.1250.20">
    <property type="entry name" value="MFS general substrate transporter like domains"/>
    <property type="match status" value="2"/>
</dbReference>
<dbReference type="PROSITE" id="PS50850">
    <property type="entry name" value="MFS"/>
    <property type="match status" value="1"/>
</dbReference>
<evidence type="ECO:0000256" key="3">
    <source>
        <dbReference type="ARBA" id="ARBA00022989"/>
    </source>
</evidence>
<feature type="transmembrane region" description="Helical" evidence="5">
    <location>
        <begin position="308"/>
        <end position="325"/>
    </location>
</feature>
<keyword evidence="2 5" id="KW-0812">Transmembrane</keyword>
<feature type="transmembrane region" description="Helical" evidence="5">
    <location>
        <begin position="186"/>
        <end position="207"/>
    </location>
</feature>
<dbReference type="AlphaFoldDB" id="A0A8J3M1U2"/>
<gene>
    <name evidence="7" type="ORF">GCM10011600_19500</name>
</gene>
<feature type="transmembrane region" description="Helical" evidence="5">
    <location>
        <begin position="331"/>
        <end position="349"/>
    </location>
</feature>